<comment type="caution">
    <text evidence="13">The sequence shown here is derived from an EMBL/GenBank/DDBJ whole genome shotgun (WGS) entry which is preliminary data.</text>
</comment>
<dbReference type="InterPro" id="IPR047215">
    <property type="entry name" value="Galactose_mutarotase-like"/>
</dbReference>
<sequence>MKKTLLILAAAVIAGCSAEKKDVQLIPASSFETEVDGKPVSLYTLKNGDLVMQVTNFGGRVVSLWVPDREGNYEDVELGYDNIQSYVDNPGERFLGAVVGPYANRIAGGKFTLDGKEYDLPKNDHGQTLHGGMKGVDMVVWDVVSVTDSSIVLSYLHPDGQDGFPGNVEIDMIYTLTPDNEFKVEYSAVTDAPTYFNISHHSFFNLKGVGNGTVLDNVLVINASHTTPVDSHLIPTGEIADVTGTPFDFREPHAIGERIGADDVQLKNGNGYDHNWVLDRKSPGDIEFAASVYEPASGRFMEVFTDQPAMQFYSGNFFDGSVSGKYGKPMRHRESIALETQKYPDSPNHPEFPSTRLDPGQPYSHTCVYRFSTK</sequence>
<dbReference type="AlphaFoldDB" id="A0A9D9HIZ1"/>
<dbReference type="Gene3D" id="2.70.98.10">
    <property type="match status" value="1"/>
</dbReference>
<comment type="similarity">
    <text evidence="3 8">Belongs to the aldose epimerase family.</text>
</comment>
<gene>
    <name evidence="13" type="ORF">IAC06_08640</name>
</gene>
<feature type="active site" description="Proton acceptor" evidence="9">
    <location>
        <position position="339"/>
    </location>
</feature>
<comment type="catalytic activity">
    <reaction evidence="8">
        <text>alpha-D-glucose = beta-D-glucose</text>
        <dbReference type="Rhea" id="RHEA:10264"/>
        <dbReference type="ChEBI" id="CHEBI:15903"/>
        <dbReference type="ChEBI" id="CHEBI:17925"/>
        <dbReference type="EC" id="5.1.3.3"/>
    </reaction>
</comment>
<evidence type="ECO:0000256" key="5">
    <source>
        <dbReference type="ARBA" id="ARBA00022837"/>
    </source>
</evidence>
<evidence type="ECO:0000256" key="1">
    <source>
        <dbReference type="ARBA" id="ARBA00001913"/>
    </source>
</evidence>
<accession>A0A9D9HIZ1</accession>
<evidence type="ECO:0000256" key="7">
    <source>
        <dbReference type="ARBA" id="ARBA00023277"/>
    </source>
</evidence>
<dbReference type="InterPro" id="IPR015443">
    <property type="entry name" value="Aldose_1-epimerase"/>
</dbReference>
<evidence type="ECO:0000256" key="4">
    <source>
        <dbReference type="ARBA" id="ARBA00011245"/>
    </source>
</evidence>
<dbReference type="GO" id="GO:0030246">
    <property type="term" value="F:carbohydrate binding"/>
    <property type="evidence" value="ECO:0007669"/>
    <property type="project" value="InterPro"/>
</dbReference>
<dbReference type="InterPro" id="IPR008183">
    <property type="entry name" value="Aldose_1/G6P_1-epimerase"/>
</dbReference>
<dbReference type="GO" id="GO:0006006">
    <property type="term" value="P:glucose metabolic process"/>
    <property type="evidence" value="ECO:0007669"/>
    <property type="project" value="TreeGrafter"/>
</dbReference>
<evidence type="ECO:0000256" key="11">
    <source>
        <dbReference type="PIRSR" id="PIRSR005096-3"/>
    </source>
</evidence>
<dbReference type="GO" id="GO:0033499">
    <property type="term" value="P:galactose catabolic process via UDP-galactose, Leloir pathway"/>
    <property type="evidence" value="ECO:0007669"/>
    <property type="project" value="TreeGrafter"/>
</dbReference>
<dbReference type="EC" id="5.1.3.3" evidence="8"/>
<organism evidence="13 14">
    <name type="scientific">Candidatus Cryptobacteroides intestinavium</name>
    <dbReference type="NCBI Taxonomy" id="2840766"/>
    <lineage>
        <taxon>Bacteria</taxon>
        <taxon>Pseudomonadati</taxon>
        <taxon>Bacteroidota</taxon>
        <taxon>Bacteroidia</taxon>
        <taxon>Bacteroidales</taxon>
        <taxon>Candidatus Cryptobacteroides</taxon>
    </lineage>
</organism>
<protein>
    <recommendedName>
        <fullName evidence="8">Aldose 1-epimerase</fullName>
        <ecNumber evidence="8">5.1.3.3</ecNumber>
    </recommendedName>
</protein>
<evidence type="ECO:0000256" key="8">
    <source>
        <dbReference type="PIRNR" id="PIRNR005096"/>
    </source>
</evidence>
<dbReference type="SUPFAM" id="SSF74650">
    <property type="entry name" value="Galactose mutarotase-like"/>
    <property type="match status" value="1"/>
</dbReference>
<dbReference type="PANTHER" id="PTHR10091">
    <property type="entry name" value="ALDOSE-1-EPIMERASE"/>
    <property type="match status" value="1"/>
</dbReference>
<comment type="cofactor">
    <cofactor evidence="1">
        <name>Ca(2+)</name>
        <dbReference type="ChEBI" id="CHEBI:29108"/>
    </cofactor>
</comment>
<name>A0A9D9HIZ1_9BACT</name>
<dbReference type="PIRSF" id="PIRSF005096">
    <property type="entry name" value="GALM"/>
    <property type="match status" value="1"/>
</dbReference>
<evidence type="ECO:0000256" key="2">
    <source>
        <dbReference type="ARBA" id="ARBA00005028"/>
    </source>
</evidence>
<keyword evidence="5" id="KW-0106">Calcium</keyword>
<proteinExistence type="inferred from homology"/>
<evidence type="ECO:0000256" key="3">
    <source>
        <dbReference type="ARBA" id="ARBA00006206"/>
    </source>
</evidence>
<dbReference type="Pfam" id="PF01263">
    <property type="entry name" value="Aldose_epim"/>
    <property type="match status" value="1"/>
</dbReference>
<feature type="region of interest" description="Disordered" evidence="12">
    <location>
        <begin position="342"/>
        <end position="363"/>
    </location>
</feature>
<dbReference type="CDD" id="cd09019">
    <property type="entry name" value="galactose_mutarotase_like"/>
    <property type="match status" value="1"/>
</dbReference>
<dbReference type="InterPro" id="IPR014718">
    <property type="entry name" value="GH-type_carb-bd"/>
</dbReference>
<evidence type="ECO:0000256" key="10">
    <source>
        <dbReference type="PIRSR" id="PIRSR005096-2"/>
    </source>
</evidence>
<dbReference type="PANTHER" id="PTHR10091:SF0">
    <property type="entry name" value="GALACTOSE MUTAROTASE"/>
    <property type="match status" value="1"/>
</dbReference>
<dbReference type="NCBIfam" id="NF008277">
    <property type="entry name" value="PRK11055.1"/>
    <property type="match status" value="1"/>
</dbReference>
<evidence type="ECO:0000313" key="13">
    <source>
        <dbReference type="EMBL" id="MBO8452927.1"/>
    </source>
</evidence>
<evidence type="ECO:0000256" key="12">
    <source>
        <dbReference type="SAM" id="MobiDB-lite"/>
    </source>
</evidence>
<dbReference type="PROSITE" id="PS51257">
    <property type="entry name" value="PROKAR_LIPOPROTEIN"/>
    <property type="match status" value="1"/>
</dbReference>
<comment type="subunit">
    <text evidence="4">Monomer.</text>
</comment>
<comment type="pathway">
    <text evidence="2 8">Carbohydrate metabolism; hexose metabolism.</text>
</comment>
<evidence type="ECO:0000313" key="14">
    <source>
        <dbReference type="Proteomes" id="UP000823661"/>
    </source>
</evidence>
<reference evidence="13" key="2">
    <citation type="journal article" date="2021" name="PeerJ">
        <title>Extensive microbial diversity within the chicken gut microbiome revealed by metagenomics and culture.</title>
        <authorList>
            <person name="Gilroy R."/>
            <person name="Ravi A."/>
            <person name="Getino M."/>
            <person name="Pursley I."/>
            <person name="Horton D.L."/>
            <person name="Alikhan N.F."/>
            <person name="Baker D."/>
            <person name="Gharbi K."/>
            <person name="Hall N."/>
            <person name="Watson M."/>
            <person name="Adriaenssens E.M."/>
            <person name="Foster-Nyarko E."/>
            <person name="Jarju S."/>
            <person name="Secka A."/>
            <person name="Antonio M."/>
            <person name="Oren A."/>
            <person name="Chaudhuri R.R."/>
            <person name="La Ragione R."/>
            <person name="Hildebrand F."/>
            <person name="Pallen M.J."/>
        </authorList>
    </citation>
    <scope>NUCLEOTIDE SEQUENCE</scope>
    <source>
        <strain evidence="13">B1-20833</strain>
    </source>
</reference>
<feature type="active site" description="Proton donor" evidence="9">
    <location>
        <position position="201"/>
    </location>
</feature>
<dbReference type="EMBL" id="JADIMI010000081">
    <property type="protein sequence ID" value="MBO8452927.1"/>
    <property type="molecule type" value="Genomic_DNA"/>
</dbReference>
<feature type="binding site" evidence="10">
    <location>
        <position position="273"/>
    </location>
    <ligand>
        <name>beta-D-galactose</name>
        <dbReference type="ChEBI" id="CHEBI:27667"/>
    </ligand>
</feature>
<dbReference type="GO" id="GO:0004034">
    <property type="term" value="F:aldose 1-epimerase activity"/>
    <property type="evidence" value="ECO:0007669"/>
    <property type="project" value="UniProtKB-EC"/>
</dbReference>
<evidence type="ECO:0000256" key="6">
    <source>
        <dbReference type="ARBA" id="ARBA00023235"/>
    </source>
</evidence>
<reference evidence="13" key="1">
    <citation type="submission" date="2020-10" db="EMBL/GenBank/DDBJ databases">
        <authorList>
            <person name="Gilroy R."/>
        </authorList>
    </citation>
    <scope>NUCLEOTIDE SEQUENCE</scope>
    <source>
        <strain evidence="13">B1-20833</strain>
    </source>
</reference>
<evidence type="ECO:0000256" key="9">
    <source>
        <dbReference type="PIRSR" id="PIRSR005096-1"/>
    </source>
</evidence>
<keyword evidence="6 8" id="KW-0413">Isomerase</keyword>
<dbReference type="Proteomes" id="UP000823661">
    <property type="component" value="Unassembled WGS sequence"/>
</dbReference>
<dbReference type="InterPro" id="IPR011013">
    <property type="entry name" value="Gal_mutarotase_sf_dom"/>
</dbReference>
<feature type="binding site" evidence="11">
    <location>
        <begin position="104"/>
        <end position="105"/>
    </location>
    <ligand>
        <name>beta-D-galactose</name>
        <dbReference type="ChEBI" id="CHEBI:27667"/>
    </ligand>
</feature>
<keyword evidence="7 8" id="KW-0119">Carbohydrate metabolism</keyword>